<comment type="caution">
    <text evidence="1">The sequence shown here is derived from an EMBL/GenBank/DDBJ whole genome shotgun (WGS) entry which is preliminary data.</text>
</comment>
<dbReference type="AlphaFoldDB" id="A0AAX2TRR5"/>
<name>A0AAX2TRR5_NEIGO</name>
<evidence type="ECO:0000313" key="2">
    <source>
        <dbReference type="Proteomes" id="UP000307092"/>
    </source>
</evidence>
<organism evidence="1 2">
    <name type="scientific">Neisseria gonorrhoeae</name>
    <dbReference type="NCBI Taxonomy" id="485"/>
    <lineage>
        <taxon>Bacteria</taxon>
        <taxon>Pseudomonadati</taxon>
        <taxon>Pseudomonadota</taxon>
        <taxon>Betaproteobacteria</taxon>
        <taxon>Neisseriales</taxon>
        <taxon>Neisseriaceae</taxon>
        <taxon>Neisseria</taxon>
    </lineage>
</organism>
<accession>A0AAX2TRR5</accession>
<dbReference type="EMBL" id="SUQX01000004">
    <property type="protein sequence ID" value="TJX06326.1"/>
    <property type="molecule type" value="Genomic_DNA"/>
</dbReference>
<gene>
    <name evidence="1" type="ORF">E8M63_03960</name>
</gene>
<dbReference type="Proteomes" id="UP000307092">
    <property type="component" value="Unassembled WGS sequence"/>
</dbReference>
<protein>
    <submittedName>
        <fullName evidence="1">Uncharacterized protein</fullName>
    </submittedName>
</protein>
<evidence type="ECO:0000313" key="1">
    <source>
        <dbReference type="EMBL" id="TJX06326.1"/>
    </source>
</evidence>
<reference evidence="1 2" key="1">
    <citation type="submission" date="2019-04" db="EMBL/GenBank/DDBJ databases">
        <title>The CDC panel for molecular diagnostics of ciprofloxacin resistance and its use for research and clinical development.</title>
        <authorList>
            <person name="Liu H."/>
            <person name="Tang K."/>
            <person name="Pham C."/>
            <person name="Schmerer M."/>
        </authorList>
    </citation>
    <scope>NUCLEOTIDE SEQUENCE [LARGE SCALE GENOMIC DNA]</scope>
    <source>
        <strain evidence="1 2">LRRBGS_0742</strain>
    </source>
</reference>
<proteinExistence type="predicted"/>
<sequence>MPEIQKTKTERIGFPFLWDNGMFSRTPPQCLRPAYFPMQNLEKITPSRSSAVNSPVISPHAT</sequence>